<dbReference type="SUPFAM" id="SSF54928">
    <property type="entry name" value="RNA-binding domain, RBD"/>
    <property type="match status" value="1"/>
</dbReference>
<evidence type="ECO:0000256" key="1">
    <source>
        <dbReference type="ARBA" id="ARBA00022884"/>
    </source>
</evidence>
<dbReference type="Proteomes" id="UP000177080">
    <property type="component" value="Unassembled WGS sequence"/>
</dbReference>
<dbReference type="InterPro" id="IPR035979">
    <property type="entry name" value="RBD_domain_sf"/>
</dbReference>
<dbReference type="Pfam" id="PF00076">
    <property type="entry name" value="RRM_1"/>
    <property type="match status" value="1"/>
</dbReference>
<reference evidence="4 5" key="1">
    <citation type="journal article" date="2016" name="Nat. Commun.">
        <title>Thousands of microbial genomes shed light on interconnected biogeochemical processes in an aquifer system.</title>
        <authorList>
            <person name="Anantharaman K."/>
            <person name="Brown C.T."/>
            <person name="Hug L.A."/>
            <person name="Sharon I."/>
            <person name="Castelle C.J."/>
            <person name="Probst A.J."/>
            <person name="Thomas B.C."/>
            <person name="Singh A."/>
            <person name="Wilkins M.J."/>
            <person name="Karaoz U."/>
            <person name="Brodie E.L."/>
            <person name="Williams K.H."/>
            <person name="Hubbard S.S."/>
            <person name="Banfield J.F."/>
        </authorList>
    </citation>
    <scope>NUCLEOTIDE SEQUENCE [LARGE SCALE GENOMIC DNA]</scope>
</reference>
<dbReference type="InterPro" id="IPR000504">
    <property type="entry name" value="RRM_dom"/>
</dbReference>
<organism evidence="4 5">
    <name type="scientific">Candidatus Amesbacteria bacterium RIFCSPLOWO2_01_FULL_48_25</name>
    <dbReference type="NCBI Taxonomy" id="1797259"/>
    <lineage>
        <taxon>Bacteria</taxon>
        <taxon>Candidatus Amesiibacteriota</taxon>
    </lineage>
</organism>
<dbReference type="AlphaFoldDB" id="A0A1F4ZC55"/>
<evidence type="ECO:0000256" key="2">
    <source>
        <dbReference type="SAM" id="MobiDB-lite"/>
    </source>
</evidence>
<dbReference type="PANTHER" id="PTHR48027">
    <property type="entry name" value="HETEROGENEOUS NUCLEAR RIBONUCLEOPROTEIN 87F-RELATED"/>
    <property type="match status" value="1"/>
</dbReference>
<keyword evidence="1" id="KW-0694">RNA-binding</keyword>
<evidence type="ECO:0000313" key="5">
    <source>
        <dbReference type="Proteomes" id="UP000177080"/>
    </source>
</evidence>
<feature type="domain" description="RRM" evidence="3">
    <location>
        <begin position="3"/>
        <end position="81"/>
    </location>
</feature>
<sequence>MAAKLFVGGLSWDTTDDSLRNFFAQAGTVVSATVISDKFSGRSKGFGFVEMSSDEEAQAAIAKLNGQNLDGRTIAINEARPQAPRDNNFSRRPSGGGGGRGDYRRDNRSPRGGGRSFR</sequence>
<proteinExistence type="predicted"/>
<feature type="region of interest" description="Disordered" evidence="2">
    <location>
        <begin position="77"/>
        <end position="118"/>
    </location>
</feature>
<accession>A0A1F4ZC55</accession>
<dbReference type="CDD" id="cd21608">
    <property type="entry name" value="RRM2_NsCP33_like"/>
    <property type="match status" value="1"/>
</dbReference>
<gene>
    <name evidence="4" type="ORF">A2989_04025</name>
</gene>
<dbReference type="InterPro" id="IPR048289">
    <property type="entry name" value="RRM2_NsCP33-like"/>
</dbReference>
<dbReference type="GO" id="GO:0003723">
    <property type="term" value="F:RNA binding"/>
    <property type="evidence" value="ECO:0007669"/>
    <property type="project" value="UniProtKB-KW"/>
</dbReference>
<dbReference type="PROSITE" id="PS50102">
    <property type="entry name" value="RRM"/>
    <property type="match status" value="1"/>
</dbReference>
<dbReference type="Gene3D" id="3.30.70.330">
    <property type="match status" value="1"/>
</dbReference>
<dbReference type="EMBL" id="MEXN01000005">
    <property type="protein sequence ID" value="OGD03811.1"/>
    <property type="molecule type" value="Genomic_DNA"/>
</dbReference>
<dbReference type="InterPro" id="IPR012677">
    <property type="entry name" value="Nucleotide-bd_a/b_plait_sf"/>
</dbReference>
<dbReference type="STRING" id="1797259.A2989_04025"/>
<evidence type="ECO:0000259" key="3">
    <source>
        <dbReference type="PROSITE" id="PS50102"/>
    </source>
</evidence>
<dbReference type="SMART" id="SM00360">
    <property type="entry name" value="RRM"/>
    <property type="match status" value="1"/>
</dbReference>
<comment type="caution">
    <text evidence="4">The sequence shown here is derived from an EMBL/GenBank/DDBJ whole genome shotgun (WGS) entry which is preliminary data.</text>
</comment>
<protein>
    <recommendedName>
        <fullName evidence="3">RRM domain-containing protein</fullName>
    </recommendedName>
</protein>
<name>A0A1F4ZC55_9BACT</name>
<evidence type="ECO:0000313" key="4">
    <source>
        <dbReference type="EMBL" id="OGD03811.1"/>
    </source>
</evidence>
<dbReference type="InterPro" id="IPR052462">
    <property type="entry name" value="SLIRP/GR-RBP-like"/>
</dbReference>